<dbReference type="InterPro" id="IPR011701">
    <property type="entry name" value="MFS"/>
</dbReference>
<evidence type="ECO:0000256" key="5">
    <source>
        <dbReference type="SAM" id="Phobius"/>
    </source>
</evidence>
<evidence type="ECO:0000256" key="1">
    <source>
        <dbReference type="ARBA" id="ARBA00004141"/>
    </source>
</evidence>
<dbReference type="PANTHER" id="PTHR23501">
    <property type="entry name" value="MAJOR FACILITATOR SUPERFAMILY"/>
    <property type="match status" value="1"/>
</dbReference>
<dbReference type="InterPro" id="IPR020846">
    <property type="entry name" value="MFS_dom"/>
</dbReference>
<comment type="caution">
    <text evidence="7">The sequence shown here is derived from an EMBL/GenBank/DDBJ whole genome shotgun (WGS) entry which is preliminary data.</text>
</comment>
<keyword evidence="3 5" id="KW-1133">Transmembrane helix</keyword>
<gene>
    <name evidence="7" type="ORF">KAM382_02300</name>
</gene>
<reference evidence="7 8" key="1">
    <citation type="submission" date="2021-07" db="EMBL/GenBank/DDBJ databases">
        <title>Draft genome sequence of carbapenem-resistant Aeromonas spp. in Japan.</title>
        <authorList>
            <person name="Maehana S."/>
            <person name="Suzuki M."/>
            <person name="Kitasato H."/>
        </authorList>
    </citation>
    <scope>NUCLEOTIDE SEQUENCE [LARGE SCALE GENOMIC DNA]</scope>
    <source>
        <strain evidence="7 8">KAM382</strain>
    </source>
</reference>
<organism evidence="7 8">
    <name type="scientific">Aeromonas caviae</name>
    <name type="common">Aeromonas punctata</name>
    <dbReference type="NCBI Taxonomy" id="648"/>
    <lineage>
        <taxon>Bacteria</taxon>
        <taxon>Pseudomonadati</taxon>
        <taxon>Pseudomonadota</taxon>
        <taxon>Gammaproteobacteria</taxon>
        <taxon>Aeromonadales</taxon>
        <taxon>Aeromonadaceae</taxon>
        <taxon>Aeromonas</taxon>
    </lineage>
</organism>
<feature type="transmembrane region" description="Helical" evidence="5">
    <location>
        <begin position="71"/>
        <end position="90"/>
    </location>
</feature>
<evidence type="ECO:0000313" key="8">
    <source>
        <dbReference type="Proteomes" id="UP000737420"/>
    </source>
</evidence>
<dbReference type="EMBL" id="BPOP01000001">
    <property type="protein sequence ID" value="GJB90169.1"/>
    <property type="molecule type" value="Genomic_DNA"/>
</dbReference>
<dbReference type="Gene3D" id="1.20.1720.10">
    <property type="entry name" value="Multidrug resistance protein D"/>
    <property type="match status" value="1"/>
</dbReference>
<proteinExistence type="predicted"/>
<dbReference type="PROSITE" id="PS50850">
    <property type="entry name" value="MFS"/>
    <property type="match status" value="1"/>
</dbReference>
<dbReference type="Pfam" id="PF07690">
    <property type="entry name" value="MFS_1"/>
    <property type="match status" value="1"/>
</dbReference>
<name>A0ABD0B2I0_AERCA</name>
<dbReference type="Proteomes" id="UP000737420">
    <property type="component" value="Unassembled WGS sequence"/>
</dbReference>
<dbReference type="AlphaFoldDB" id="A0ABD0B2I0"/>
<sequence length="106" mass="10754">MSPKTVFSSVALVIALGSLEKSIVTTPLPIIGVELNAGAALTWVVTAYLLAATAALPIYGKLSDMFGRVRMLNIGIGLFLAGSVACALAQDLPTLLAARVLQGAGG</sequence>
<evidence type="ECO:0000259" key="6">
    <source>
        <dbReference type="PROSITE" id="PS50850"/>
    </source>
</evidence>
<dbReference type="SUPFAM" id="SSF103473">
    <property type="entry name" value="MFS general substrate transporter"/>
    <property type="match status" value="1"/>
</dbReference>
<accession>A0ABD0B2I0</accession>
<evidence type="ECO:0000256" key="3">
    <source>
        <dbReference type="ARBA" id="ARBA00022989"/>
    </source>
</evidence>
<keyword evidence="4 5" id="KW-0472">Membrane</keyword>
<dbReference type="GO" id="GO:0016020">
    <property type="term" value="C:membrane"/>
    <property type="evidence" value="ECO:0007669"/>
    <property type="project" value="UniProtKB-SubCell"/>
</dbReference>
<evidence type="ECO:0000313" key="7">
    <source>
        <dbReference type="EMBL" id="GJB90169.1"/>
    </source>
</evidence>
<evidence type="ECO:0000256" key="4">
    <source>
        <dbReference type="ARBA" id="ARBA00023136"/>
    </source>
</evidence>
<dbReference type="InterPro" id="IPR036259">
    <property type="entry name" value="MFS_trans_sf"/>
</dbReference>
<dbReference type="PANTHER" id="PTHR23501:SF197">
    <property type="entry name" value="COMD"/>
    <property type="match status" value="1"/>
</dbReference>
<keyword evidence="2 5" id="KW-0812">Transmembrane</keyword>
<feature type="transmembrane region" description="Helical" evidence="5">
    <location>
        <begin position="37"/>
        <end position="59"/>
    </location>
</feature>
<comment type="subcellular location">
    <subcellularLocation>
        <location evidence="1">Membrane</location>
        <topology evidence="1">Multi-pass membrane protein</topology>
    </subcellularLocation>
</comment>
<evidence type="ECO:0000256" key="2">
    <source>
        <dbReference type="ARBA" id="ARBA00022692"/>
    </source>
</evidence>
<feature type="domain" description="Major facilitator superfamily (MFS) profile" evidence="6">
    <location>
        <begin position="6"/>
        <end position="106"/>
    </location>
</feature>
<protein>
    <recommendedName>
        <fullName evidence="6">Major facilitator superfamily (MFS) profile domain-containing protein</fullName>
    </recommendedName>
</protein>